<dbReference type="SUPFAM" id="SSF47616">
    <property type="entry name" value="GST C-terminal domain-like"/>
    <property type="match status" value="1"/>
</dbReference>
<dbReference type="PANTHER" id="PTHR43969">
    <property type="entry name" value="GLUTATHIONE S TRANSFERASE D10, ISOFORM A-RELATED"/>
    <property type="match status" value="1"/>
</dbReference>
<dbReference type="SFLD" id="SFLDS00019">
    <property type="entry name" value="Glutathione_Transferase_(cytos"/>
    <property type="match status" value="1"/>
</dbReference>
<dbReference type="InterPro" id="IPR004045">
    <property type="entry name" value="Glutathione_S-Trfase_N"/>
</dbReference>
<dbReference type="Gene3D" id="3.40.30.10">
    <property type="entry name" value="Glutaredoxin"/>
    <property type="match status" value="1"/>
</dbReference>
<dbReference type="RefSeq" id="XP_049304153.1">
    <property type="nucleotide sequence ID" value="XM_049448196.1"/>
</dbReference>
<sequence length="209" mass="23821">MDFYYLPASAPCRAVEMAAKALGVELNKKQLNLFAGEHLKPAFLKLNPQHTIPTLVDNGFSIWESRAIIIYLAEKYGKNDSLYPKDPKKRAVVNQLLFFDISTIYSAFVNTYVQQYLFKKEVDAEKYKAVDTAFEFLNTFLEGRKYVAGDAYTLADISLIATVSSYEIVNYDISKYANVARWYESVKKSAPGWEENWAGCLEYKKLLGV</sequence>
<dbReference type="PANTHER" id="PTHR43969:SF9">
    <property type="entry name" value="GLUTATHIONE S TRANSFERASE D10, ISOFORM A-RELATED"/>
    <property type="match status" value="1"/>
</dbReference>
<evidence type="ECO:0000313" key="4">
    <source>
        <dbReference type="Proteomes" id="UP001652620"/>
    </source>
</evidence>
<dbReference type="InterPro" id="IPR004046">
    <property type="entry name" value="GST_C"/>
</dbReference>
<dbReference type="SUPFAM" id="SSF52833">
    <property type="entry name" value="Thioredoxin-like"/>
    <property type="match status" value="1"/>
</dbReference>
<dbReference type="InterPro" id="IPR036249">
    <property type="entry name" value="Thioredoxin-like_sf"/>
</dbReference>
<feature type="domain" description="GST N-terminal" evidence="2">
    <location>
        <begin position="1"/>
        <end position="80"/>
    </location>
</feature>
<comment type="subunit">
    <text evidence="1">Homodimer.</text>
</comment>
<dbReference type="SFLD" id="SFLDG00358">
    <property type="entry name" value="Main_(cytGST)"/>
    <property type="match status" value="1"/>
</dbReference>
<dbReference type="CDD" id="cd03045">
    <property type="entry name" value="GST_N_Delta_Epsilon"/>
    <property type="match status" value="1"/>
</dbReference>
<dbReference type="Pfam" id="PF13417">
    <property type="entry name" value="GST_N_3"/>
    <property type="match status" value="1"/>
</dbReference>
<name>A0ABM3J4J8_BACDO</name>
<organism evidence="4 5">
    <name type="scientific">Bactrocera dorsalis</name>
    <name type="common">Oriental fruit fly</name>
    <name type="synonym">Dacus dorsalis</name>
    <dbReference type="NCBI Taxonomy" id="27457"/>
    <lineage>
        <taxon>Eukaryota</taxon>
        <taxon>Metazoa</taxon>
        <taxon>Ecdysozoa</taxon>
        <taxon>Arthropoda</taxon>
        <taxon>Hexapoda</taxon>
        <taxon>Insecta</taxon>
        <taxon>Pterygota</taxon>
        <taxon>Neoptera</taxon>
        <taxon>Endopterygota</taxon>
        <taxon>Diptera</taxon>
        <taxon>Brachycera</taxon>
        <taxon>Muscomorpha</taxon>
        <taxon>Tephritoidea</taxon>
        <taxon>Tephritidae</taxon>
        <taxon>Bactrocera</taxon>
        <taxon>Bactrocera</taxon>
    </lineage>
</organism>
<dbReference type="InterPro" id="IPR010987">
    <property type="entry name" value="Glutathione-S-Trfase_C-like"/>
</dbReference>
<accession>A0ABM3J4J8</accession>
<reference evidence="4" key="1">
    <citation type="submission" date="2025-05" db="UniProtKB">
        <authorList>
            <consortium name="RefSeq"/>
        </authorList>
    </citation>
    <scope>NUCLEOTIDE SEQUENCE [LARGE SCALE GENOMIC DNA]</scope>
</reference>
<dbReference type="SFLD" id="SFLDG01153">
    <property type="entry name" value="Main.4:_Theta-like"/>
    <property type="match status" value="1"/>
</dbReference>
<evidence type="ECO:0000313" key="5">
    <source>
        <dbReference type="RefSeq" id="XP_049304153.1"/>
    </source>
</evidence>
<dbReference type="InterPro" id="IPR040079">
    <property type="entry name" value="Glutathione_S-Trfase"/>
</dbReference>
<protein>
    <submittedName>
        <fullName evidence="5">Glutathione S-transferase D1</fullName>
    </submittedName>
</protein>
<dbReference type="PROSITE" id="PS50405">
    <property type="entry name" value="GST_CTER"/>
    <property type="match status" value="1"/>
</dbReference>
<evidence type="ECO:0000256" key="1">
    <source>
        <dbReference type="ARBA" id="ARBA00011738"/>
    </source>
</evidence>
<dbReference type="GeneID" id="105225817"/>
<evidence type="ECO:0000259" key="2">
    <source>
        <dbReference type="PROSITE" id="PS50404"/>
    </source>
</evidence>
<reference evidence="5" key="2">
    <citation type="submission" date="2025-08" db="UniProtKB">
        <authorList>
            <consortium name="RefSeq"/>
        </authorList>
    </citation>
    <scope>IDENTIFICATION</scope>
    <source>
        <tissue evidence="5">Adult</tissue>
    </source>
</reference>
<dbReference type="PROSITE" id="PS50404">
    <property type="entry name" value="GST_NTER"/>
    <property type="match status" value="1"/>
</dbReference>
<keyword evidence="4" id="KW-1185">Reference proteome</keyword>
<dbReference type="Gene3D" id="1.20.1050.10">
    <property type="match status" value="1"/>
</dbReference>
<dbReference type="Pfam" id="PF00043">
    <property type="entry name" value="GST_C"/>
    <property type="match status" value="1"/>
</dbReference>
<feature type="domain" description="GST C-terminal" evidence="3">
    <location>
        <begin position="86"/>
        <end position="207"/>
    </location>
</feature>
<dbReference type="InterPro" id="IPR036282">
    <property type="entry name" value="Glutathione-S-Trfase_C_sf"/>
</dbReference>
<dbReference type="CDD" id="cd03177">
    <property type="entry name" value="GST_C_Delta_Epsilon"/>
    <property type="match status" value="1"/>
</dbReference>
<gene>
    <name evidence="5" type="primary">LOC105225817</name>
</gene>
<proteinExistence type="predicted"/>
<evidence type="ECO:0000259" key="3">
    <source>
        <dbReference type="PROSITE" id="PS50405"/>
    </source>
</evidence>
<dbReference type="Proteomes" id="UP001652620">
    <property type="component" value="Chromosome 2"/>
</dbReference>